<comment type="subcellular location">
    <subcellularLocation>
        <location evidence="1 7">Cell membrane</location>
        <topology evidence="1 7">Multi-pass membrane protein</topology>
    </subcellularLocation>
</comment>
<dbReference type="Pfam" id="PF09335">
    <property type="entry name" value="VTT_dom"/>
    <property type="match status" value="1"/>
</dbReference>
<dbReference type="PANTHER" id="PTHR30353">
    <property type="entry name" value="INNER MEMBRANE PROTEIN DEDA-RELATED"/>
    <property type="match status" value="1"/>
</dbReference>
<accession>A0A1C4APM0</accession>
<feature type="transmembrane region" description="Helical" evidence="7">
    <location>
        <begin position="48"/>
        <end position="74"/>
    </location>
</feature>
<dbReference type="GO" id="GO:0005886">
    <property type="term" value="C:plasma membrane"/>
    <property type="evidence" value="ECO:0007669"/>
    <property type="project" value="UniProtKB-SubCell"/>
</dbReference>
<dbReference type="EMBL" id="FMAQ01000003">
    <property type="protein sequence ID" value="SCB96487.1"/>
    <property type="molecule type" value="Genomic_DNA"/>
</dbReference>
<evidence type="ECO:0000256" key="5">
    <source>
        <dbReference type="ARBA" id="ARBA00022989"/>
    </source>
</evidence>
<protein>
    <submittedName>
        <fullName evidence="9">Membrane protein DedA, SNARE-associated domain</fullName>
    </submittedName>
</protein>
<evidence type="ECO:0000313" key="9">
    <source>
        <dbReference type="EMBL" id="SCB96487.1"/>
    </source>
</evidence>
<comment type="caution">
    <text evidence="7">Lacks conserved residue(s) required for the propagation of feature annotation.</text>
</comment>
<evidence type="ECO:0000256" key="7">
    <source>
        <dbReference type="RuleBase" id="RU367016"/>
    </source>
</evidence>
<evidence type="ECO:0000256" key="2">
    <source>
        <dbReference type="ARBA" id="ARBA00010792"/>
    </source>
</evidence>
<dbReference type="OrthoDB" id="9780918at2"/>
<gene>
    <name evidence="9" type="ORF">GA0061081_10370</name>
</gene>
<dbReference type="InterPro" id="IPR032818">
    <property type="entry name" value="DedA-like"/>
</dbReference>
<sequence>MSLHEITLTIMQFIEHHQVWTLPIIFLLSFGESLAVISLFVPATAILLGVGALVGSGTISFVPVFISASIGAVFGDLLSYWLGKHYHQQVIASWPLNKHPKLVYRAERFFDNYGTLGVFIGRFFGPLRAIVPLIAGTMHMPAIKFNVANIASAPIWAFALLAPGAFGVPWLETLFG</sequence>
<feature type="domain" description="VTT" evidence="8">
    <location>
        <begin position="41"/>
        <end position="165"/>
    </location>
</feature>
<feature type="transmembrane region" description="Helical" evidence="7">
    <location>
        <begin position="147"/>
        <end position="171"/>
    </location>
</feature>
<keyword evidence="5 7" id="KW-1133">Transmembrane helix</keyword>
<dbReference type="STRING" id="1798182.GA0061081_10370"/>
<evidence type="ECO:0000256" key="3">
    <source>
        <dbReference type="ARBA" id="ARBA00022475"/>
    </source>
</evidence>
<evidence type="ECO:0000256" key="4">
    <source>
        <dbReference type="ARBA" id="ARBA00022692"/>
    </source>
</evidence>
<keyword evidence="4 7" id="KW-0812">Transmembrane</keyword>
<reference evidence="10" key="1">
    <citation type="submission" date="2016-08" db="EMBL/GenBank/DDBJ databases">
        <authorList>
            <person name="Varghese N."/>
            <person name="Submissions Spin"/>
        </authorList>
    </citation>
    <scope>NUCLEOTIDE SEQUENCE [LARGE SCALE GENOMIC DNA]</scope>
    <source>
        <strain evidence="10">R-53248</strain>
    </source>
</reference>
<dbReference type="InterPro" id="IPR032816">
    <property type="entry name" value="VTT_dom"/>
</dbReference>
<name>A0A1C4APM0_9GAMM</name>
<evidence type="ECO:0000313" key="10">
    <source>
        <dbReference type="Proteomes" id="UP000199670"/>
    </source>
</evidence>
<organism evidence="9 10">
    <name type="scientific">Gilliamella bombicola</name>
    <dbReference type="NCBI Taxonomy" id="1798182"/>
    <lineage>
        <taxon>Bacteria</taxon>
        <taxon>Pseudomonadati</taxon>
        <taxon>Pseudomonadota</taxon>
        <taxon>Gammaproteobacteria</taxon>
        <taxon>Orbales</taxon>
        <taxon>Orbaceae</taxon>
        <taxon>Gilliamella</taxon>
    </lineage>
</organism>
<dbReference type="RefSeq" id="WP_091347388.1">
    <property type="nucleotide sequence ID" value="NZ_FMAQ01000003.1"/>
</dbReference>
<dbReference type="Proteomes" id="UP000199670">
    <property type="component" value="Unassembled WGS sequence"/>
</dbReference>
<keyword evidence="10" id="KW-1185">Reference proteome</keyword>
<feature type="transmembrane region" description="Helical" evidence="7">
    <location>
        <begin position="20"/>
        <end position="41"/>
    </location>
</feature>
<keyword evidence="6 7" id="KW-0472">Membrane</keyword>
<proteinExistence type="inferred from homology"/>
<comment type="similarity">
    <text evidence="2 7">Belongs to the DedA family.</text>
</comment>
<dbReference type="PANTHER" id="PTHR30353:SF15">
    <property type="entry name" value="INNER MEMBRANE PROTEIN YABI"/>
    <property type="match status" value="1"/>
</dbReference>
<evidence type="ECO:0000256" key="1">
    <source>
        <dbReference type="ARBA" id="ARBA00004651"/>
    </source>
</evidence>
<dbReference type="AlphaFoldDB" id="A0A1C4APM0"/>
<evidence type="ECO:0000259" key="8">
    <source>
        <dbReference type="Pfam" id="PF09335"/>
    </source>
</evidence>
<keyword evidence="3 7" id="KW-1003">Cell membrane</keyword>
<evidence type="ECO:0000256" key="6">
    <source>
        <dbReference type="ARBA" id="ARBA00023136"/>
    </source>
</evidence>